<dbReference type="PIRSF" id="PIRSF037379">
    <property type="entry name" value="Ubiquitin-related_modifier_1"/>
    <property type="match status" value="1"/>
</dbReference>
<comment type="similarity">
    <text evidence="6 7">Belongs to the URM1 family.</text>
</comment>
<dbReference type="GO" id="GO:0034227">
    <property type="term" value="P:tRNA thio-modification"/>
    <property type="evidence" value="ECO:0007669"/>
    <property type="project" value="UniProtKB-UniRule"/>
</dbReference>
<accession>A0A6M2DM69</accession>
<protein>
    <recommendedName>
        <fullName evidence="6">Ubiquitin-related modifier 1 homolog</fullName>
    </recommendedName>
</protein>
<organism evidence="8">
    <name type="scientific">Xenopsylla cheopis</name>
    <name type="common">Oriental rat flea</name>
    <name type="synonym">Pulex cheopis</name>
    <dbReference type="NCBI Taxonomy" id="163159"/>
    <lineage>
        <taxon>Eukaryota</taxon>
        <taxon>Metazoa</taxon>
        <taxon>Ecdysozoa</taxon>
        <taxon>Arthropoda</taxon>
        <taxon>Hexapoda</taxon>
        <taxon>Insecta</taxon>
        <taxon>Pterygota</taxon>
        <taxon>Neoptera</taxon>
        <taxon>Endopterygota</taxon>
        <taxon>Siphonaptera</taxon>
        <taxon>Pulicidae</taxon>
        <taxon>Xenopsyllinae</taxon>
        <taxon>Xenopsylla</taxon>
    </lineage>
</organism>
<dbReference type="EMBL" id="GIIL01002382">
    <property type="protein sequence ID" value="NOV46108.1"/>
    <property type="molecule type" value="Transcribed_RNA"/>
</dbReference>
<evidence type="ECO:0000256" key="5">
    <source>
        <dbReference type="ARBA" id="ARBA00022786"/>
    </source>
</evidence>
<dbReference type="InterPro" id="IPR012675">
    <property type="entry name" value="Beta-grasp_dom_sf"/>
</dbReference>
<dbReference type="FunFam" id="3.10.20.30:FF:000021">
    <property type="entry name" value="Ubiquitin-related modifier 1"/>
    <property type="match status" value="1"/>
</dbReference>
<dbReference type="InterPro" id="IPR015221">
    <property type="entry name" value="Urm1"/>
</dbReference>
<dbReference type="CDD" id="cd01764">
    <property type="entry name" value="Ubl_Urm1"/>
    <property type="match status" value="1"/>
</dbReference>
<dbReference type="GO" id="GO:0032447">
    <property type="term" value="P:protein urmylation"/>
    <property type="evidence" value="ECO:0007669"/>
    <property type="project" value="UniProtKB-UniRule"/>
</dbReference>
<dbReference type="AlphaFoldDB" id="A0A6M2DM69"/>
<keyword evidence="3 6" id="KW-1017">Isopeptide bond</keyword>
<evidence type="ECO:0000256" key="6">
    <source>
        <dbReference type="HAMAP-Rule" id="MF_03048"/>
    </source>
</evidence>
<evidence type="ECO:0000256" key="1">
    <source>
        <dbReference type="ARBA" id="ARBA00004496"/>
    </source>
</evidence>
<evidence type="ECO:0000256" key="2">
    <source>
        <dbReference type="ARBA" id="ARBA00022490"/>
    </source>
</evidence>
<evidence type="ECO:0000256" key="3">
    <source>
        <dbReference type="ARBA" id="ARBA00022499"/>
    </source>
</evidence>
<dbReference type="GO" id="GO:0002098">
    <property type="term" value="P:tRNA wobble uridine modification"/>
    <property type="evidence" value="ECO:0007669"/>
    <property type="project" value="UniProtKB-UniRule"/>
</dbReference>
<evidence type="ECO:0000313" key="8">
    <source>
        <dbReference type="EMBL" id="NOV46108.1"/>
    </source>
</evidence>
<keyword evidence="4 6" id="KW-0819">tRNA processing</keyword>
<dbReference type="InterPro" id="IPR016155">
    <property type="entry name" value="Mopterin_synth/thiamin_S_b"/>
</dbReference>
<evidence type="ECO:0000256" key="7">
    <source>
        <dbReference type="RuleBase" id="RU361182"/>
    </source>
</evidence>
<comment type="pathway">
    <text evidence="6 7">tRNA modification; 5-methoxycarbonylmethyl-2-thiouridine-tRNA biosynthesis.</text>
</comment>
<keyword evidence="5 6" id="KW-0833">Ubl conjugation pathway</keyword>
<comment type="subcellular location">
    <subcellularLocation>
        <location evidence="1 6 7">Cytoplasm</location>
    </subcellularLocation>
</comment>
<dbReference type="HAMAP" id="MF_03048">
    <property type="entry name" value="Urm1"/>
    <property type="match status" value="1"/>
</dbReference>
<comment type="PTM">
    <text evidence="6">C-terminal thiocarboxylation occurs in 2 steps, it is first acyl-adenylated (-COAMP) via the hesA/moeB/thiF part of the MOCS3/UBA4 homolog, then thiocarboxylated (-COSH) via the rhodanese domain of the MOCS3/UBA4 homolog.</text>
</comment>
<dbReference type="Gene3D" id="3.10.20.30">
    <property type="match status" value="1"/>
</dbReference>
<sequence>MSASEETGLKCTIEFGGGAELLFNNIKCRQVGLPQRQEPWTIKNLLVWMSENMIKERRELFFEGDSVRPGILVLVNETDWELLGELNYELVENDVILFISTLHGG</sequence>
<dbReference type="GO" id="GO:0005829">
    <property type="term" value="C:cytosol"/>
    <property type="evidence" value="ECO:0007669"/>
    <property type="project" value="UniProtKB-UniRule"/>
</dbReference>
<dbReference type="PANTHER" id="PTHR14986">
    <property type="entry name" value="RURM1 PROTEIN"/>
    <property type="match status" value="1"/>
</dbReference>
<feature type="cross-link" description="Glycyl lysine isopeptide (Gly-Lys) (interchain with K-? in acceptor proteins)" evidence="6">
    <location>
        <position position="105"/>
    </location>
</feature>
<keyword evidence="2 6" id="KW-0963">Cytoplasm</keyword>
<dbReference type="SUPFAM" id="SSF54285">
    <property type="entry name" value="MoaD/ThiS"/>
    <property type="match status" value="1"/>
</dbReference>
<feature type="modified residue" description="1-thioglycine" evidence="6">
    <location>
        <position position="105"/>
    </location>
</feature>
<proteinExistence type="inferred from homology"/>
<reference evidence="8" key="1">
    <citation type="submission" date="2020-03" db="EMBL/GenBank/DDBJ databases">
        <title>Transcriptomic Profiling of the Digestive Tract of the Rat Flea, Xenopsylla cheopis, Following Blood Feeding and Infection with Yersinia pestis.</title>
        <authorList>
            <person name="Bland D.M."/>
            <person name="Martens C.A."/>
            <person name="Virtaneva K."/>
            <person name="Kanakabandi K."/>
            <person name="Long D."/>
            <person name="Rosenke R."/>
            <person name="Saturday G.A."/>
            <person name="Hoyt F.H."/>
            <person name="Bruno D.P."/>
            <person name="Ribeiro J.M.C."/>
            <person name="Hinnebusch J."/>
        </authorList>
    </citation>
    <scope>NUCLEOTIDE SEQUENCE</scope>
</reference>
<dbReference type="UniPathway" id="UPA00988"/>
<dbReference type="Pfam" id="PF09138">
    <property type="entry name" value="Urm1"/>
    <property type="match status" value="1"/>
</dbReference>
<name>A0A6M2DM69_XENCH</name>
<evidence type="ECO:0000256" key="4">
    <source>
        <dbReference type="ARBA" id="ARBA00022694"/>
    </source>
</evidence>
<comment type="function">
    <text evidence="6">Acts as a sulfur carrier required for 2-thiolation of mcm(5)S(2)U at tRNA wobble positions of cytosolic tRNA(Lys), tRNA(Glu) and tRNA(Gln). Serves as sulfur donor in tRNA 2-thiolation reaction by being thiocarboxylated (-COSH) at its C-terminus by the MOCS3/UBA4 homolog. The sulfur is then transferred to tRNA to form 2-thiolation of mcm(5)S(2)U. Also acts as a ubiquitin-like protein (UBL) that is covalently conjugated via an isopeptide bond to lysine residues of target proteins. The thiocarboxylated form serves as substrate for conjugation and oxidative stress specifically induces the formation of UBL-protein conjugates.</text>
</comment>